<dbReference type="AlphaFoldDB" id="A0A0C3GY47"/>
<dbReference type="HOGENOM" id="CLU_2109738_0_0_1"/>
<reference evidence="2" key="2">
    <citation type="submission" date="2015-01" db="EMBL/GenBank/DDBJ databases">
        <title>Evolutionary Origins and Diversification of the Mycorrhizal Mutualists.</title>
        <authorList>
            <consortium name="DOE Joint Genome Institute"/>
            <consortium name="Mycorrhizal Genomics Consortium"/>
            <person name="Kohler A."/>
            <person name="Kuo A."/>
            <person name="Nagy L.G."/>
            <person name="Floudas D."/>
            <person name="Copeland A."/>
            <person name="Barry K.W."/>
            <person name="Cichocki N."/>
            <person name="Veneault-Fourrey C."/>
            <person name="LaButti K."/>
            <person name="Lindquist E.A."/>
            <person name="Lipzen A."/>
            <person name="Lundell T."/>
            <person name="Morin E."/>
            <person name="Murat C."/>
            <person name="Riley R."/>
            <person name="Ohm R."/>
            <person name="Sun H."/>
            <person name="Tunlid A."/>
            <person name="Henrissat B."/>
            <person name="Grigoriev I.V."/>
            <person name="Hibbett D.S."/>
            <person name="Martin F."/>
        </authorList>
    </citation>
    <scope>NUCLEOTIDE SEQUENCE [LARGE SCALE GENOMIC DNA]</scope>
    <source>
        <strain evidence="2">Zn</strain>
    </source>
</reference>
<dbReference type="InParanoid" id="A0A0C3GY47"/>
<accession>A0A0C3GY47</accession>
<keyword evidence="2" id="KW-1185">Reference proteome</keyword>
<organism evidence="1 2">
    <name type="scientific">Oidiodendron maius (strain Zn)</name>
    <dbReference type="NCBI Taxonomy" id="913774"/>
    <lineage>
        <taxon>Eukaryota</taxon>
        <taxon>Fungi</taxon>
        <taxon>Dikarya</taxon>
        <taxon>Ascomycota</taxon>
        <taxon>Pezizomycotina</taxon>
        <taxon>Leotiomycetes</taxon>
        <taxon>Leotiomycetes incertae sedis</taxon>
        <taxon>Myxotrichaceae</taxon>
        <taxon>Oidiodendron</taxon>
    </lineage>
</organism>
<gene>
    <name evidence="1" type="ORF">OIDMADRAFT_179895</name>
</gene>
<reference evidence="1 2" key="1">
    <citation type="submission" date="2014-04" db="EMBL/GenBank/DDBJ databases">
        <authorList>
            <consortium name="DOE Joint Genome Institute"/>
            <person name="Kuo A."/>
            <person name="Martino E."/>
            <person name="Perotto S."/>
            <person name="Kohler A."/>
            <person name="Nagy L.G."/>
            <person name="Floudas D."/>
            <person name="Copeland A."/>
            <person name="Barry K.W."/>
            <person name="Cichocki N."/>
            <person name="Veneault-Fourrey C."/>
            <person name="LaButti K."/>
            <person name="Lindquist E.A."/>
            <person name="Lipzen A."/>
            <person name="Lundell T."/>
            <person name="Morin E."/>
            <person name="Murat C."/>
            <person name="Sun H."/>
            <person name="Tunlid A."/>
            <person name="Henrissat B."/>
            <person name="Grigoriev I.V."/>
            <person name="Hibbett D.S."/>
            <person name="Martin F."/>
            <person name="Nordberg H.P."/>
            <person name="Cantor M.N."/>
            <person name="Hua S.X."/>
        </authorList>
    </citation>
    <scope>NUCLEOTIDE SEQUENCE [LARGE SCALE GENOMIC DNA]</scope>
    <source>
        <strain evidence="1 2">Zn</strain>
    </source>
</reference>
<name>A0A0C3GY47_OIDMZ</name>
<proteinExistence type="predicted"/>
<dbReference type="Proteomes" id="UP000054321">
    <property type="component" value="Unassembled WGS sequence"/>
</dbReference>
<dbReference type="EMBL" id="KN832876">
    <property type="protein sequence ID" value="KIN01036.1"/>
    <property type="molecule type" value="Genomic_DNA"/>
</dbReference>
<sequence length="115" mass="12531">MCGCRCCIPFPFVAASGKHGAGADADERGHAGDSCGGDLGHVNRQELLADGKDIDRMTRRWVDALIDGWDHELIYGRQDEGTAGDEGRGIGHRGIRLEGENNSLRIRQMLEPDDL</sequence>
<evidence type="ECO:0000313" key="1">
    <source>
        <dbReference type="EMBL" id="KIN01036.1"/>
    </source>
</evidence>
<evidence type="ECO:0000313" key="2">
    <source>
        <dbReference type="Proteomes" id="UP000054321"/>
    </source>
</evidence>
<protein>
    <submittedName>
        <fullName evidence="1">Uncharacterized protein</fullName>
    </submittedName>
</protein>